<evidence type="ECO:0008006" key="3">
    <source>
        <dbReference type="Google" id="ProtNLM"/>
    </source>
</evidence>
<dbReference type="RefSeq" id="WP_180947807.1">
    <property type="nucleotide sequence ID" value="NZ_JACCPO010000036.1"/>
</dbReference>
<evidence type="ECO:0000313" key="1">
    <source>
        <dbReference type="EMBL" id="MDK6503389.1"/>
    </source>
</evidence>
<dbReference type="InterPro" id="IPR027417">
    <property type="entry name" value="P-loop_NTPase"/>
</dbReference>
<dbReference type="AlphaFoldDB" id="A0AAW6XJE8"/>
<accession>A0AAW6XJE8</accession>
<reference evidence="1" key="1">
    <citation type="submission" date="2023-05" db="EMBL/GenBank/DDBJ databases">
        <title>Cataloging the Phylogenetic Diversity of Human Bladder Bacteria.</title>
        <authorList>
            <person name="Du J."/>
        </authorList>
    </citation>
    <scope>NUCLEOTIDE SEQUENCE</scope>
    <source>
        <strain evidence="1">UMB9226</strain>
    </source>
</reference>
<dbReference type="Gene3D" id="3.40.50.300">
    <property type="entry name" value="P-loop containing nucleotide triphosphate hydrolases"/>
    <property type="match status" value="1"/>
</dbReference>
<name>A0AAW6XJE8_9LACO</name>
<protein>
    <recommendedName>
        <fullName evidence="3">ABC transporter ATP-binding protein</fullName>
    </recommendedName>
</protein>
<sequence length="51" mass="5807">MIKVENLTITTRQPILKNFTTTFKTRNIYQIMAENGAGNSTFLKVAKSFPK</sequence>
<gene>
    <name evidence="1" type="ORF">QP235_09470</name>
</gene>
<dbReference type="SUPFAM" id="SSF52540">
    <property type="entry name" value="P-loop containing nucleoside triphosphate hydrolases"/>
    <property type="match status" value="1"/>
</dbReference>
<proteinExistence type="predicted"/>
<dbReference type="EMBL" id="JASOGN010000047">
    <property type="protein sequence ID" value="MDK6503389.1"/>
    <property type="molecule type" value="Genomic_DNA"/>
</dbReference>
<organism evidence="1 2">
    <name type="scientific">Lactobacillus crispatus</name>
    <dbReference type="NCBI Taxonomy" id="47770"/>
    <lineage>
        <taxon>Bacteria</taxon>
        <taxon>Bacillati</taxon>
        <taxon>Bacillota</taxon>
        <taxon>Bacilli</taxon>
        <taxon>Lactobacillales</taxon>
        <taxon>Lactobacillaceae</taxon>
        <taxon>Lactobacillus</taxon>
    </lineage>
</organism>
<evidence type="ECO:0000313" key="2">
    <source>
        <dbReference type="Proteomes" id="UP001230300"/>
    </source>
</evidence>
<dbReference type="Proteomes" id="UP001230300">
    <property type="component" value="Unassembled WGS sequence"/>
</dbReference>
<comment type="caution">
    <text evidence="1">The sequence shown here is derived from an EMBL/GenBank/DDBJ whole genome shotgun (WGS) entry which is preliminary data.</text>
</comment>